<keyword evidence="3" id="KW-1185">Reference proteome</keyword>
<proteinExistence type="predicted"/>
<name>A0A5P2FXT7_9BACT</name>
<evidence type="ECO:0000259" key="1">
    <source>
        <dbReference type="PROSITE" id="PS50213"/>
    </source>
</evidence>
<dbReference type="OrthoDB" id="1119934at2"/>
<dbReference type="InterPro" id="IPR050904">
    <property type="entry name" value="Adhesion/Biosynth-related"/>
</dbReference>
<sequence>MRNNFAKEFLYPISICFLFFLNFNCSKNNIIETTSTDKNIVDYLVDNSSRFSLLINILEKTNTDGYLNAYGTYTFFAPTNDAINLWLKDSSYSTIDQVPVNTLNDFVKIHLVKDTLSSSDFTDGKLPSITLYGQYLITDVTLQSGKAYYRINRRALVTSVDNRLGNGLVHEIDHVIVPEKNNLADRLKNDPRYSIFYASLISTGLIDSLNFYHSQDTTRDWVTVLAESDSVYNSLGITSYDQLYKKYSNTGNPKLYYDSLHMYIGYHLIPGLRYLADIVTSTSLPTYTSSEVVTVKTDGQTVLLNEDEFNGNIEPGIGISRNYSDVLAENGTIHDLQGDLYIKIRQPTAVYFDVADQPELRKIVALFRKQGKSQEFTDPTQFSGINWNGGSITYTCAPSSSADYFVYNDYFAIELRSSVVQWVEFTTPFIVKGKYKVWVCYRRGGRNQTTQTLVDSVSLPKLFDYGEYYPAGLAEDVAEAQGYKRYMSYPYTATTNTSKLVGTVDITTSSTHKVRFVAISNTTGGAANRFNVDMVQFIPADQDQQWPRFNKDGSVYYK</sequence>
<dbReference type="SMART" id="SM00554">
    <property type="entry name" value="FAS1"/>
    <property type="match status" value="1"/>
</dbReference>
<dbReference type="AlphaFoldDB" id="A0A5P2FXT7"/>
<feature type="domain" description="FAS1" evidence="1">
    <location>
        <begin position="180"/>
        <end position="340"/>
    </location>
</feature>
<dbReference type="Gene3D" id="2.30.180.10">
    <property type="entry name" value="FAS1 domain"/>
    <property type="match status" value="2"/>
</dbReference>
<dbReference type="GO" id="GO:0005615">
    <property type="term" value="C:extracellular space"/>
    <property type="evidence" value="ECO:0007669"/>
    <property type="project" value="TreeGrafter"/>
</dbReference>
<dbReference type="EMBL" id="CP044016">
    <property type="protein sequence ID" value="QES88296.1"/>
    <property type="molecule type" value="Genomic_DNA"/>
</dbReference>
<evidence type="ECO:0000313" key="3">
    <source>
        <dbReference type="Proteomes" id="UP000292424"/>
    </source>
</evidence>
<accession>A0A5P2FXT7</accession>
<dbReference type="SUPFAM" id="SSF82153">
    <property type="entry name" value="FAS1 domain"/>
    <property type="match status" value="2"/>
</dbReference>
<dbReference type="PANTHER" id="PTHR10900:SF77">
    <property type="entry name" value="FI19380P1"/>
    <property type="match status" value="1"/>
</dbReference>
<protein>
    <recommendedName>
        <fullName evidence="1">FAS1 domain-containing protein</fullName>
    </recommendedName>
</protein>
<dbReference type="PANTHER" id="PTHR10900">
    <property type="entry name" value="PERIOSTIN-RELATED"/>
    <property type="match status" value="1"/>
</dbReference>
<dbReference type="KEGG" id="arac:E0W69_006310"/>
<dbReference type="Pfam" id="PF02469">
    <property type="entry name" value="Fasciclin"/>
    <property type="match status" value="1"/>
</dbReference>
<dbReference type="InterPro" id="IPR000782">
    <property type="entry name" value="FAS1_domain"/>
</dbReference>
<feature type="domain" description="FAS1" evidence="1">
    <location>
        <begin position="38"/>
        <end position="176"/>
    </location>
</feature>
<organism evidence="2 3">
    <name type="scientific">Rhizosphaericola mali</name>
    <dbReference type="NCBI Taxonomy" id="2545455"/>
    <lineage>
        <taxon>Bacteria</taxon>
        <taxon>Pseudomonadati</taxon>
        <taxon>Bacteroidota</taxon>
        <taxon>Chitinophagia</taxon>
        <taxon>Chitinophagales</taxon>
        <taxon>Chitinophagaceae</taxon>
        <taxon>Rhizosphaericola</taxon>
    </lineage>
</organism>
<dbReference type="InterPro" id="IPR036378">
    <property type="entry name" value="FAS1_dom_sf"/>
</dbReference>
<evidence type="ECO:0000313" key="2">
    <source>
        <dbReference type="EMBL" id="QES88296.1"/>
    </source>
</evidence>
<reference evidence="2 3" key="1">
    <citation type="submission" date="2019-09" db="EMBL/GenBank/DDBJ databases">
        <title>Complete genome sequence of Arachidicoccus sp. B3-10 isolated from apple orchard soil.</title>
        <authorList>
            <person name="Kim H.S."/>
            <person name="Han K.-I."/>
            <person name="Suh M.K."/>
            <person name="Lee K.C."/>
            <person name="Eom M.K."/>
            <person name="Kim J.-S."/>
            <person name="Kang S.W."/>
            <person name="Sin Y."/>
            <person name="Lee J.-S."/>
        </authorList>
    </citation>
    <scope>NUCLEOTIDE SEQUENCE [LARGE SCALE GENOMIC DNA]</scope>
    <source>
        <strain evidence="2 3">B3-10</strain>
    </source>
</reference>
<gene>
    <name evidence="2" type="ORF">E0W69_006310</name>
</gene>
<dbReference type="PROSITE" id="PS50213">
    <property type="entry name" value="FAS1"/>
    <property type="match status" value="2"/>
</dbReference>
<dbReference type="Proteomes" id="UP000292424">
    <property type="component" value="Chromosome"/>
</dbReference>